<comment type="caution">
    <text evidence="5">The sequence shown here is derived from an EMBL/GenBank/DDBJ whole genome shotgun (WGS) entry which is preliminary data.</text>
</comment>
<evidence type="ECO:0000256" key="4">
    <source>
        <dbReference type="SAM" id="Phobius"/>
    </source>
</evidence>
<feature type="repeat" description="ANK" evidence="3">
    <location>
        <begin position="38"/>
        <end position="59"/>
    </location>
</feature>
<dbReference type="Gene3D" id="1.25.40.20">
    <property type="entry name" value="Ankyrin repeat-containing domain"/>
    <property type="match status" value="1"/>
</dbReference>
<dbReference type="Proteomes" id="UP001370490">
    <property type="component" value="Unassembled WGS sequence"/>
</dbReference>
<evidence type="ECO:0000256" key="1">
    <source>
        <dbReference type="ARBA" id="ARBA00022737"/>
    </source>
</evidence>
<dbReference type="AlphaFoldDB" id="A0AAN8ZJE4"/>
<dbReference type="PROSITE" id="PS50088">
    <property type="entry name" value="ANK_REPEAT"/>
    <property type="match status" value="3"/>
</dbReference>
<name>A0AAN8ZJE4_9MAGN</name>
<protein>
    <submittedName>
        <fullName evidence="5">Ankyrin repeat</fullName>
    </submittedName>
</protein>
<evidence type="ECO:0000256" key="3">
    <source>
        <dbReference type="PROSITE-ProRule" id="PRU00023"/>
    </source>
</evidence>
<keyword evidence="4" id="KW-1133">Transmembrane helix</keyword>
<dbReference type="EMBL" id="JBAMMX010000007">
    <property type="protein sequence ID" value="KAK6936420.1"/>
    <property type="molecule type" value="Genomic_DNA"/>
</dbReference>
<dbReference type="InterPro" id="IPR036770">
    <property type="entry name" value="Ankyrin_rpt-contain_sf"/>
</dbReference>
<keyword evidence="2 3" id="KW-0040">ANK repeat</keyword>
<feature type="repeat" description="ANK" evidence="3">
    <location>
        <begin position="72"/>
        <end position="94"/>
    </location>
</feature>
<feature type="transmembrane region" description="Helical" evidence="4">
    <location>
        <begin position="252"/>
        <end position="269"/>
    </location>
</feature>
<dbReference type="InterPro" id="IPR002110">
    <property type="entry name" value="Ankyrin_rpt"/>
</dbReference>
<keyword evidence="4" id="KW-0472">Membrane</keyword>
<keyword evidence="1" id="KW-0677">Repeat</keyword>
<dbReference type="SUPFAM" id="SSF48403">
    <property type="entry name" value="Ankyrin repeat"/>
    <property type="match status" value="1"/>
</dbReference>
<evidence type="ECO:0000313" key="5">
    <source>
        <dbReference type="EMBL" id="KAK6936420.1"/>
    </source>
</evidence>
<organism evidence="5 6">
    <name type="scientific">Dillenia turbinata</name>
    <dbReference type="NCBI Taxonomy" id="194707"/>
    <lineage>
        <taxon>Eukaryota</taxon>
        <taxon>Viridiplantae</taxon>
        <taxon>Streptophyta</taxon>
        <taxon>Embryophyta</taxon>
        <taxon>Tracheophyta</taxon>
        <taxon>Spermatophyta</taxon>
        <taxon>Magnoliopsida</taxon>
        <taxon>eudicotyledons</taxon>
        <taxon>Gunneridae</taxon>
        <taxon>Pentapetalae</taxon>
        <taxon>Dilleniales</taxon>
        <taxon>Dilleniaceae</taxon>
        <taxon>Dillenia</taxon>
    </lineage>
</organism>
<dbReference type="PANTHER" id="PTHR24186:SF50">
    <property type="entry name" value="ANKYRIN REPEAT-CONTAINING PROTEIN ITN1-LIKE ISOFORM X1"/>
    <property type="match status" value="1"/>
</dbReference>
<dbReference type="GO" id="GO:0005886">
    <property type="term" value="C:plasma membrane"/>
    <property type="evidence" value="ECO:0007669"/>
    <property type="project" value="TreeGrafter"/>
</dbReference>
<sequence length="272" mass="30891">MISGSDEFGWCPIHYAAHLGQDLLLEKDNSIAYNLNKDEMTPLHLAATKGNINIIKELVLFCPDLYDCVDNSKRTALHLAVKHGKTEIVRYMLKDPKIEIIINIPDEDGNTPLHLAAVCGKRDILMMLTNDFRVDKTAKFVKKLEKAGGQGALMYETIDISQDEQQQGDTSIYDQQMHYMRQESEENISRHDAVAIYCSTAVIFLHFFISIEHGYHLLLRFVRFATARTYVSTIGMVLSFTAGLYVVLPDSMSDVIVALSCCFSLFYLFRYI</sequence>
<evidence type="ECO:0000256" key="2">
    <source>
        <dbReference type="ARBA" id="ARBA00023043"/>
    </source>
</evidence>
<dbReference type="PANTHER" id="PTHR24186">
    <property type="entry name" value="PROTEIN PHOSPHATASE 1 REGULATORY SUBUNIT"/>
    <property type="match status" value="1"/>
</dbReference>
<feature type="repeat" description="ANK" evidence="3">
    <location>
        <begin position="108"/>
        <end position="128"/>
    </location>
</feature>
<feature type="transmembrane region" description="Helical" evidence="4">
    <location>
        <begin position="194"/>
        <end position="215"/>
    </location>
</feature>
<dbReference type="SMART" id="SM00248">
    <property type="entry name" value="ANK"/>
    <property type="match status" value="3"/>
</dbReference>
<dbReference type="PROSITE" id="PS50297">
    <property type="entry name" value="ANK_REP_REGION"/>
    <property type="match status" value="3"/>
</dbReference>
<feature type="transmembrane region" description="Helical" evidence="4">
    <location>
        <begin position="227"/>
        <end position="246"/>
    </location>
</feature>
<evidence type="ECO:0000313" key="6">
    <source>
        <dbReference type="Proteomes" id="UP001370490"/>
    </source>
</evidence>
<gene>
    <name evidence="5" type="ORF">RJ641_033450</name>
</gene>
<keyword evidence="4" id="KW-0812">Transmembrane</keyword>
<accession>A0AAN8ZJE4</accession>
<keyword evidence="6" id="KW-1185">Reference proteome</keyword>
<reference evidence="5 6" key="1">
    <citation type="submission" date="2023-12" db="EMBL/GenBank/DDBJ databases">
        <title>A high-quality genome assembly for Dillenia turbinata (Dilleniales).</title>
        <authorList>
            <person name="Chanderbali A."/>
        </authorList>
    </citation>
    <scope>NUCLEOTIDE SEQUENCE [LARGE SCALE GENOMIC DNA]</scope>
    <source>
        <strain evidence="5">LSX21</strain>
        <tissue evidence="5">Leaf</tissue>
    </source>
</reference>
<dbReference type="Pfam" id="PF12796">
    <property type="entry name" value="Ank_2"/>
    <property type="match status" value="1"/>
</dbReference>
<proteinExistence type="predicted"/>